<keyword evidence="5" id="KW-1185">Reference proteome</keyword>
<gene>
    <name evidence="4" type="ORF">SAMN05421505_13831</name>
</gene>
<reference evidence="4 5" key="1">
    <citation type="submission" date="2016-10" db="EMBL/GenBank/DDBJ databases">
        <authorList>
            <person name="de Groot N.N."/>
        </authorList>
    </citation>
    <scope>NUCLEOTIDE SEQUENCE [LARGE SCALE GENOMIC DNA]</scope>
    <source>
        <strain evidence="4 5">CPCC 201354</strain>
    </source>
</reference>
<dbReference type="Gene3D" id="3.40.50.720">
    <property type="entry name" value="NAD(P)-binding Rossmann-like Domain"/>
    <property type="match status" value="1"/>
</dbReference>
<evidence type="ECO:0008006" key="6">
    <source>
        <dbReference type="Google" id="ProtNLM"/>
    </source>
</evidence>
<evidence type="ECO:0000259" key="3">
    <source>
        <dbReference type="Pfam" id="PF08338"/>
    </source>
</evidence>
<dbReference type="CDD" id="cd05242">
    <property type="entry name" value="SDR_a8"/>
    <property type="match status" value="1"/>
</dbReference>
<proteinExistence type="inferred from homology"/>
<name>A0A1G8IPG9_9ACTN</name>
<evidence type="ECO:0000313" key="5">
    <source>
        <dbReference type="Proteomes" id="UP000198923"/>
    </source>
</evidence>
<protein>
    <recommendedName>
        <fullName evidence="6">TIGR01777 family protein</fullName>
    </recommendedName>
</protein>
<comment type="similarity">
    <text evidence="1">Belongs to the NAD(P)-dependent epimerase/dehydratase family. SDR39U1 subfamily.</text>
</comment>
<dbReference type="InterPro" id="IPR001509">
    <property type="entry name" value="Epimerase_deHydtase"/>
</dbReference>
<dbReference type="Proteomes" id="UP000198923">
    <property type="component" value="Unassembled WGS sequence"/>
</dbReference>
<feature type="domain" description="DUF1731" evidence="3">
    <location>
        <begin position="249"/>
        <end position="295"/>
    </location>
</feature>
<feature type="domain" description="NAD-dependent epimerase/dehydratase" evidence="2">
    <location>
        <begin position="3"/>
        <end position="216"/>
    </location>
</feature>
<dbReference type="PANTHER" id="PTHR11092:SF0">
    <property type="entry name" value="EPIMERASE FAMILY PROTEIN SDR39U1"/>
    <property type="match status" value="1"/>
</dbReference>
<dbReference type="STRING" id="504805.SAMN05421505_13831"/>
<evidence type="ECO:0000259" key="2">
    <source>
        <dbReference type="Pfam" id="PF01370"/>
    </source>
</evidence>
<dbReference type="SUPFAM" id="SSF51735">
    <property type="entry name" value="NAD(P)-binding Rossmann-fold domains"/>
    <property type="match status" value="1"/>
</dbReference>
<dbReference type="PANTHER" id="PTHR11092">
    <property type="entry name" value="SUGAR NUCLEOTIDE EPIMERASE RELATED"/>
    <property type="match status" value="1"/>
</dbReference>
<dbReference type="InterPro" id="IPR010099">
    <property type="entry name" value="SDR39U1"/>
</dbReference>
<evidence type="ECO:0000256" key="1">
    <source>
        <dbReference type="ARBA" id="ARBA00009353"/>
    </source>
</evidence>
<dbReference type="Pfam" id="PF01370">
    <property type="entry name" value="Epimerase"/>
    <property type="match status" value="1"/>
</dbReference>
<dbReference type="OrthoDB" id="9801773at2"/>
<accession>A0A1G8IPG9</accession>
<organism evidence="4 5">
    <name type="scientific">Sinosporangium album</name>
    <dbReference type="NCBI Taxonomy" id="504805"/>
    <lineage>
        <taxon>Bacteria</taxon>
        <taxon>Bacillati</taxon>
        <taxon>Actinomycetota</taxon>
        <taxon>Actinomycetes</taxon>
        <taxon>Streptosporangiales</taxon>
        <taxon>Streptosporangiaceae</taxon>
        <taxon>Sinosporangium</taxon>
    </lineage>
</organism>
<dbReference type="Pfam" id="PF08338">
    <property type="entry name" value="DUF1731"/>
    <property type="match status" value="1"/>
</dbReference>
<dbReference type="AlphaFoldDB" id="A0A1G8IPG9"/>
<dbReference type="InterPro" id="IPR036291">
    <property type="entry name" value="NAD(P)-bd_dom_sf"/>
</dbReference>
<dbReference type="NCBIfam" id="TIGR01777">
    <property type="entry name" value="yfcH"/>
    <property type="match status" value="1"/>
</dbReference>
<evidence type="ECO:0000313" key="4">
    <source>
        <dbReference type="EMBL" id="SDI20742.1"/>
    </source>
</evidence>
<dbReference type="RefSeq" id="WP_093174572.1">
    <property type="nucleotide sequence ID" value="NZ_FNCN01000038.1"/>
</dbReference>
<sequence>MTVIVTGSSGLLGSALIRSLRGDGQTVITLVRRPPRGAGESFWNPEKGLLDTDVLQEADAVVHLAGAGIGGKRWTPDRKRLILRSRVDGTRTIARALAHMRHKPRVFLSASAVGYYGDTRDRVVDESSPPGTGFLADVVRAWESETEPAEDAGIRTVRLRTGMVLSGKGGALGPILPIFRLGLGAPLGSGRQFWPWIAIDDWVGAVRHMLDDPEARGPVNLTAPNPVTNAEFTRTLGKVLGKPTLPLAVPGFALRLGLGEFASEGVLIGPRAVPKRLLAMNYTFRYTDLRRALAAVL</sequence>
<dbReference type="EMBL" id="FNCN01000038">
    <property type="protein sequence ID" value="SDI20742.1"/>
    <property type="molecule type" value="Genomic_DNA"/>
</dbReference>
<dbReference type="InterPro" id="IPR013549">
    <property type="entry name" value="DUF1731"/>
</dbReference>